<dbReference type="RefSeq" id="WP_326755611.1">
    <property type="nucleotide sequence ID" value="NZ_CP109134.1"/>
</dbReference>
<evidence type="ECO:0000313" key="1">
    <source>
        <dbReference type="EMBL" id="WSD09876.1"/>
    </source>
</evidence>
<organism evidence="1 2">
    <name type="scientific">Streptomyces hirsutus</name>
    <dbReference type="NCBI Taxonomy" id="35620"/>
    <lineage>
        <taxon>Bacteria</taxon>
        <taxon>Bacillati</taxon>
        <taxon>Actinomycetota</taxon>
        <taxon>Actinomycetes</taxon>
        <taxon>Kitasatosporales</taxon>
        <taxon>Streptomycetaceae</taxon>
        <taxon>Streptomyces</taxon>
    </lineage>
</organism>
<dbReference type="Proteomes" id="UP001335325">
    <property type="component" value="Chromosome"/>
</dbReference>
<evidence type="ECO:0000313" key="2">
    <source>
        <dbReference type="Proteomes" id="UP001335325"/>
    </source>
</evidence>
<protein>
    <submittedName>
        <fullName evidence="1">Uncharacterized protein</fullName>
    </submittedName>
</protein>
<gene>
    <name evidence="1" type="ORF">OIE73_31865</name>
</gene>
<dbReference type="GeneID" id="91547269"/>
<proteinExistence type="predicted"/>
<dbReference type="EMBL" id="CP109134">
    <property type="protein sequence ID" value="WSD09876.1"/>
    <property type="molecule type" value="Genomic_DNA"/>
</dbReference>
<accession>A0ABZ1GXH9</accession>
<name>A0ABZ1GXH9_9ACTN</name>
<keyword evidence="2" id="KW-1185">Reference proteome</keyword>
<reference evidence="1 2" key="1">
    <citation type="submission" date="2022-10" db="EMBL/GenBank/DDBJ databases">
        <title>The complete genomes of actinobacterial strains from the NBC collection.</title>
        <authorList>
            <person name="Joergensen T.S."/>
            <person name="Alvarez Arevalo M."/>
            <person name="Sterndorff E.B."/>
            <person name="Faurdal D."/>
            <person name="Vuksanovic O."/>
            <person name="Mourched A.-S."/>
            <person name="Charusanti P."/>
            <person name="Shaw S."/>
            <person name="Blin K."/>
            <person name="Weber T."/>
        </authorList>
    </citation>
    <scope>NUCLEOTIDE SEQUENCE [LARGE SCALE GENOMIC DNA]</scope>
    <source>
        <strain evidence="1 2">NBC 01753</strain>
    </source>
</reference>
<sequence length="41" mass="4779">MRELGDVLAETREVAERTEHQMRQFFPIRPHGRPAPVPAPR</sequence>